<organism evidence="2 3">
    <name type="scientific">Microthyrium microscopicum</name>
    <dbReference type="NCBI Taxonomy" id="703497"/>
    <lineage>
        <taxon>Eukaryota</taxon>
        <taxon>Fungi</taxon>
        <taxon>Dikarya</taxon>
        <taxon>Ascomycota</taxon>
        <taxon>Pezizomycotina</taxon>
        <taxon>Dothideomycetes</taxon>
        <taxon>Dothideomycetes incertae sedis</taxon>
        <taxon>Microthyriales</taxon>
        <taxon>Microthyriaceae</taxon>
        <taxon>Microthyrium</taxon>
    </lineage>
</organism>
<feature type="chain" id="PRO_5025627691" evidence="1">
    <location>
        <begin position="27"/>
        <end position="373"/>
    </location>
</feature>
<evidence type="ECO:0000313" key="3">
    <source>
        <dbReference type="Proteomes" id="UP000799302"/>
    </source>
</evidence>
<protein>
    <submittedName>
        <fullName evidence="2">Uncharacterized protein</fullName>
    </submittedName>
</protein>
<name>A0A6A6U0F9_9PEZI</name>
<feature type="signal peptide" evidence="1">
    <location>
        <begin position="1"/>
        <end position="26"/>
    </location>
</feature>
<dbReference type="AlphaFoldDB" id="A0A6A6U0F9"/>
<accession>A0A6A6U0F9</accession>
<evidence type="ECO:0000256" key="1">
    <source>
        <dbReference type="SAM" id="SignalP"/>
    </source>
</evidence>
<reference evidence="2" key="1">
    <citation type="journal article" date="2020" name="Stud. Mycol.">
        <title>101 Dothideomycetes genomes: a test case for predicting lifestyles and emergence of pathogens.</title>
        <authorList>
            <person name="Haridas S."/>
            <person name="Albert R."/>
            <person name="Binder M."/>
            <person name="Bloem J."/>
            <person name="Labutti K."/>
            <person name="Salamov A."/>
            <person name="Andreopoulos B."/>
            <person name="Baker S."/>
            <person name="Barry K."/>
            <person name="Bills G."/>
            <person name="Bluhm B."/>
            <person name="Cannon C."/>
            <person name="Castanera R."/>
            <person name="Culley D."/>
            <person name="Daum C."/>
            <person name="Ezra D."/>
            <person name="Gonzalez J."/>
            <person name="Henrissat B."/>
            <person name="Kuo A."/>
            <person name="Liang C."/>
            <person name="Lipzen A."/>
            <person name="Lutzoni F."/>
            <person name="Magnuson J."/>
            <person name="Mondo S."/>
            <person name="Nolan M."/>
            <person name="Ohm R."/>
            <person name="Pangilinan J."/>
            <person name="Park H.-J."/>
            <person name="Ramirez L."/>
            <person name="Alfaro M."/>
            <person name="Sun H."/>
            <person name="Tritt A."/>
            <person name="Yoshinaga Y."/>
            <person name="Zwiers L.-H."/>
            <person name="Turgeon B."/>
            <person name="Goodwin S."/>
            <person name="Spatafora J."/>
            <person name="Crous P."/>
            <person name="Grigoriev I."/>
        </authorList>
    </citation>
    <scope>NUCLEOTIDE SEQUENCE</scope>
    <source>
        <strain evidence="2">CBS 115976</strain>
    </source>
</reference>
<keyword evidence="1" id="KW-0732">Signal</keyword>
<gene>
    <name evidence="2" type="ORF">BT63DRAFT_96932</name>
</gene>
<keyword evidence="3" id="KW-1185">Reference proteome</keyword>
<dbReference type="Proteomes" id="UP000799302">
    <property type="component" value="Unassembled WGS sequence"/>
</dbReference>
<evidence type="ECO:0000313" key="2">
    <source>
        <dbReference type="EMBL" id="KAF2664733.1"/>
    </source>
</evidence>
<sequence length="373" mass="42046">MSSAPSRGRLLSLIIVLSIFSSLTHCVHWHKIPDDMKSVVTKRYPTGGISLRNEYASSVILHSNLTSEYLDIVRGDAEYQRVMLSLTRALENATVGGQPYPYEPPYSIGNARLDRILSNIENFLGFSFTSERSKFNADCNPVHNMLSMVSQGSLQEADMKWGISIPRRTSGWYNWILTAALRRAGLQNVQFPALSATVASVYAEGFYDEAIIADNEDDPGRFILAINYDKTVLQLSLCQAATGIIEEVRWKTYFRNNNTWETDDLKETGFLGQEIGYIAGPLNRADQRYFDAMGHLDNQPAQQIVLTGEDSSSPDLRRSLESVFSDHVIQSLYQNMSSRDPRWSPHSGALGPALMVQRIYQEYDHVKKDKDEL</sequence>
<proteinExistence type="predicted"/>
<dbReference type="EMBL" id="MU004242">
    <property type="protein sequence ID" value="KAF2664733.1"/>
    <property type="molecule type" value="Genomic_DNA"/>
</dbReference>